<dbReference type="Proteomes" id="UP000046395">
    <property type="component" value="Unassembled WGS sequence"/>
</dbReference>
<dbReference type="InterPro" id="IPR000477">
    <property type="entry name" value="RT_dom"/>
</dbReference>
<dbReference type="PROSITE" id="PS50878">
    <property type="entry name" value="RT_POL"/>
    <property type="match status" value="1"/>
</dbReference>
<keyword evidence="2" id="KW-1185">Reference proteome</keyword>
<dbReference type="PANTHER" id="PTHR21301:SF10">
    <property type="entry name" value="REVERSE TRANSCRIPTASE DOMAIN-CONTAINING PROTEIN"/>
    <property type="match status" value="1"/>
</dbReference>
<dbReference type="PANTHER" id="PTHR21301">
    <property type="entry name" value="REVERSE TRANSCRIPTASE"/>
    <property type="match status" value="1"/>
</dbReference>
<proteinExistence type="predicted"/>
<reference evidence="3" key="1">
    <citation type="submission" date="2019-12" db="UniProtKB">
        <authorList>
            <consortium name="WormBaseParasite"/>
        </authorList>
    </citation>
    <scope>IDENTIFICATION</scope>
</reference>
<accession>A0A5S6R3C8</accession>
<feature type="domain" description="Reverse transcriptase" evidence="1">
    <location>
        <begin position="1"/>
        <end position="91"/>
    </location>
</feature>
<evidence type="ECO:0000259" key="1">
    <source>
        <dbReference type="PROSITE" id="PS50878"/>
    </source>
</evidence>
<evidence type="ECO:0000313" key="2">
    <source>
        <dbReference type="Proteomes" id="UP000046395"/>
    </source>
</evidence>
<name>A0A5S6R3C8_TRIMR</name>
<dbReference type="STRING" id="70415.A0A5S6R3C8"/>
<dbReference type="AlphaFoldDB" id="A0A5S6R3C8"/>
<sequence length="91" mass="10318">MGSPLSPVVAEIFMEHLEVLAFKDGFSSLGVKMFKRYVDDIFVIIEKDKEVALLDHLNSIFAGKITFTMEREENGKLAFLDCLVIRDQGHI</sequence>
<dbReference type="WBParaSite" id="TMUE_3000013814.1">
    <property type="protein sequence ID" value="TMUE_3000013814.1"/>
    <property type="gene ID" value="WBGene00289088"/>
</dbReference>
<organism evidence="2 3">
    <name type="scientific">Trichuris muris</name>
    <name type="common">Mouse whipworm</name>
    <dbReference type="NCBI Taxonomy" id="70415"/>
    <lineage>
        <taxon>Eukaryota</taxon>
        <taxon>Metazoa</taxon>
        <taxon>Ecdysozoa</taxon>
        <taxon>Nematoda</taxon>
        <taxon>Enoplea</taxon>
        <taxon>Dorylaimia</taxon>
        <taxon>Trichinellida</taxon>
        <taxon>Trichuridae</taxon>
        <taxon>Trichuris</taxon>
    </lineage>
</organism>
<protein>
    <submittedName>
        <fullName evidence="3">Reverse transcriptase domain-containing protein</fullName>
    </submittedName>
</protein>
<evidence type="ECO:0000313" key="3">
    <source>
        <dbReference type="WBParaSite" id="TMUE_3000013814.1"/>
    </source>
</evidence>